<dbReference type="PANTHER" id="PTHR36115:SF10">
    <property type="entry name" value="RDD DOMAIN-CONTAINING PROTEIN"/>
    <property type="match status" value="1"/>
</dbReference>
<evidence type="ECO:0000256" key="1">
    <source>
        <dbReference type="ARBA" id="ARBA00004651"/>
    </source>
</evidence>
<dbReference type="InterPro" id="IPR051791">
    <property type="entry name" value="Pra-immunoreactive"/>
</dbReference>
<dbReference type="OrthoDB" id="9793824at2"/>
<keyword evidence="2" id="KW-1003">Cell membrane</keyword>
<evidence type="ECO:0000256" key="5">
    <source>
        <dbReference type="ARBA" id="ARBA00023136"/>
    </source>
</evidence>
<feature type="transmembrane region" description="Helical" evidence="6">
    <location>
        <begin position="7"/>
        <end position="28"/>
    </location>
</feature>
<keyword evidence="9" id="KW-1185">Reference proteome</keyword>
<dbReference type="Pfam" id="PF06271">
    <property type="entry name" value="RDD"/>
    <property type="match status" value="1"/>
</dbReference>
<organism evidence="8 9">
    <name type="scientific">Pseudohaliea rubra DSM 19751</name>
    <dbReference type="NCBI Taxonomy" id="1265313"/>
    <lineage>
        <taxon>Bacteria</taxon>
        <taxon>Pseudomonadati</taxon>
        <taxon>Pseudomonadota</taxon>
        <taxon>Gammaproteobacteria</taxon>
        <taxon>Cellvibrionales</taxon>
        <taxon>Halieaceae</taxon>
        <taxon>Pseudohaliea</taxon>
    </lineage>
</organism>
<feature type="transmembrane region" description="Helical" evidence="6">
    <location>
        <begin position="40"/>
        <end position="59"/>
    </location>
</feature>
<dbReference type="Proteomes" id="UP000029640">
    <property type="component" value="Unassembled WGS sequence"/>
</dbReference>
<accession>A0A095VPC4</accession>
<evidence type="ECO:0000256" key="6">
    <source>
        <dbReference type="SAM" id="Phobius"/>
    </source>
</evidence>
<protein>
    <submittedName>
        <fullName evidence="8">Putative transmembrane protein</fullName>
    </submittedName>
</protein>
<evidence type="ECO:0000256" key="2">
    <source>
        <dbReference type="ARBA" id="ARBA00022475"/>
    </source>
</evidence>
<evidence type="ECO:0000313" key="9">
    <source>
        <dbReference type="Proteomes" id="UP000029640"/>
    </source>
</evidence>
<evidence type="ECO:0000256" key="4">
    <source>
        <dbReference type="ARBA" id="ARBA00022989"/>
    </source>
</evidence>
<keyword evidence="5 6" id="KW-0472">Membrane</keyword>
<dbReference type="HOGENOM" id="CLU_053152_4_0_6"/>
<dbReference type="AlphaFoldDB" id="A0A095VPC4"/>
<dbReference type="PANTHER" id="PTHR36115">
    <property type="entry name" value="PROLINE-RICH ANTIGEN HOMOLOG-RELATED"/>
    <property type="match status" value="1"/>
</dbReference>
<evidence type="ECO:0000313" key="8">
    <source>
        <dbReference type="EMBL" id="KGE03322.1"/>
    </source>
</evidence>
<gene>
    <name evidence="8" type="ORF">HRUBRA_02072</name>
</gene>
<dbReference type="STRING" id="1265313.HRUBRA_02072"/>
<comment type="subcellular location">
    <subcellularLocation>
        <location evidence="1">Cell membrane</location>
        <topology evidence="1">Multi-pass membrane protein</topology>
    </subcellularLocation>
</comment>
<proteinExistence type="predicted"/>
<comment type="caution">
    <text evidence="8">The sequence shown here is derived from an EMBL/GenBank/DDBJ whole genome shotgun (WGS) entry which is preliminary data.</text>
</comment>
<keyword evidence="4 6" id="KW-1133">Transmembrane helix</keyword>
<dbReference type="GO" id="GO:0005886">
    <property type="term" value="C:plasma membrane"/>
    <property type="evidence" value="ECO:0007669"/>
    <property type="project" value="UniProtKB-SubCell"/>
</dbReference>
<name>A0A095VPC4_9GAMM</name>
<feature type="domain" description="RDD" evidence="7">
    <location>
        <begin position="1"/>
        <end position="123"/>
    </location>
</feature>
<reference evidence="8 9" key="1">
    <citation type="journal article" date="2014" name="Genome Announc.">
        <title>Genome Sequence of Gammaproteobacterial Pseudohaliea rubra Type Strain DSM 19751, Isolated from Coastal Seawater of the Mediterranean Sea.</title>
        <authorList>
            <person name="Spring S."/>
            <person name="Fiebig A."/>
            <person name="Riedel T."/>
            <person name="Goker M."/>
            <person name="Klenk H.P."/>
        </authorList>
    </citation>
    <scope>NUCLEOTIDE SEQUENCE [LARGE SCALE GENOMIC DNA]</scope>
    <source>
        <strain evidence="8 9">DSM 19751</strain>
    </source>
</reference>
<evidence type="ECO:0000259" key="7">
    <source>
        <dbReference type="Pfam" id="PF06271"/>
    </source>
</evidence>
<feature type="transmembrane region" description="Helical" evidence="6">
    <location>
        <begin position="87"/>
        <end position="107"/>
    </location>
</feature>
<keyword evidence="3 6" id="KW-0812">Transmembrane</keyword>
<sequence>MALVYDTFLVLPVIMLAFVIAMALAALADGEAAVQPLNPWLAQGLILLCLIGFFSAFWIKSGQTLGMQAWRVKLVALPGKRLTVARCALRCLGAVLSAACLGLGYLWCLIDRRGRYWHDYLSGTALVLVPKRGK</sequence>
<dbReference type="eggNOG" id="COG1714">
    <property type="taxonomic scope" value="Bacteria"/>
</dbReference>
<dbReference type="EMBL" id="AUVB01000058">
    <property type="protein sequence ID" value="KGE03322.1"/>
    <property type="molecule type" value="Genomic_DNA"/>
</dbReference>
<evidence type="ECO:0000256" key="3">
    <source>
        <dbReference type="ARBA" id="ARBA00022692"/>
    </source>
</evidence>
<dbReference type="InterPro" id="IPR010432">
    <property type="entry name" value="RDD"/>
</dbReference>